<comment type="subcellular location">
    <subcellularLocation>
        <location evidence="1">Mitochondrion</location>
    </subcellularLocation>
</comment>
<gene>
    <name evidence="6" type="ORF">PLBR_LOCUS4698</name>
</gene>
<dbReference type="Pfam" id="PF07542">
    <property type="entry name" value="ATP12"/>
    <property type="match status" value="2"/>
</dbReference>
<dbReference type="InterPro" id="IPR023335">
    <property type="entry name" value="ATP12_ortho_dom_sf"/>
</dbReference>
<dbReference type="Gene3D" id="3.30.2180.10">
    <property type="entry name" value="ATP12-like"/>
    <property type="match status" value="1"/>
</dbReference>
<geneLocation type="mitochondrion" evidence="6"/>
<dbReference type="PANTHER" id="PTHR21013:SF10">
    <property type="entry name" value="ATP SYNTHASE MITOCHONDRIAL F1 COMPLEX ASSEMBLY FACTOR 2"/>
    <property type="match status" value="1"/>
</dbReference>
<dbReference type="GO" id="GO:0033615">
    <property type="term" value="P:mitochondrial proton-transporting ATP synthase complex assembly"/>
    <property type="evidence" value="ECO:0007669"/>
    <property type="project" value="TreeGrafter"/>
</dbReference>
<protein>
    <recommendedName>
        <fullName evidence="8">ATP synthase mitochondrial F1 complex assembly factor 2</fullName>
    </recommendedName>
</protein>
<organism evidence="6 7">
    <name type="scientific">Plasmodiophora brassicae</name>
    <name type="common">Clubroot disease agent</name>
    <dbReference type="NCBI Taxonomy" id="37360"/>
    <lineage>
        <taxon>Eukaryota</taxon>
        <taxon>Sar</taxon>
        <taxon>Rhizaria</taxon>
        <taxon>Endomyxa</taxon>
        <taxon>Phytomyxea</taxon>
        <taxon>Plasmodiophorida</taxon>
        <taxon>Plasmodiophoridae</taxon>
        <taxon>Plasmodiophora</taxon>
    </lineage>
</organism>
<dbReference type="SUPFAM" id="SSF160909">
    <property type="entry name" value="ATP12-like"/>
    <property type="match status" value="1"/>
</dbReference>
<reference evidence="6 7" key="1">
    <citation type="submission" date="2018-03" db="EMBL/GenBank/DDBJ databases">
        <authorList>
            <person name="Fogelqvist J."/>
        </authorList>
    </citation>
    <scope>NUCLEOTIDE SEQUENCE [LARGE SCALE GENOMIC DNA]</scope>
</reference>
<name>A0A3P3YBE6_PLABS</name>
<evidence type="ECO:0000256" key="5">
    <source>
        <dbReference type="ARBA" id="ARBA00023186"/>
    </source>
</evidence>
<evidence type="ECO:0000313" key="7">
    <source>
        <dbReference type="Proteomes" id="UP000290189"/>
    </source>
</evidence>
<evidence type="ECO:0000256" key="1">
    <source>
        <dbReference type="ARBA" id="ARBA00004173"/>
    </source>
</evidence>
<evidence type="ECO:0008006" key="8">
    <source>
        <dbReference type="Google" id="ProtNLM"/>
    </source>
</evidence>
<dbReference type="Gene3D" id="1.10.3580.10">
    <property type="entry name" value="ATP12 ATPase"/>
    <property type="match status" value="1"/>
</dbReference>
<evidence type="ECO:0000256" key="4">
    <source>
        <dbReference type="ARBA" id="ARBA00023128"/>
    </source>
</evidence>
<dbReference type="GO" id="GO:0005739">
    <property type="term" value="C:mitochondrion"/>
    <property type="evidence" value="ECO:0007669"/>
    <property type="project" value="UniProtKB-SubCell"/>
</dbReference>
<dbReference type="EMBL" id="OVEO01000007">
    <property type="protein sequence ID" value="SPQ97483.1"/>
    <property type="molecule type" value="Genomic_DNA"/>
</dbReference>
<sequence length="268" mass="29882">MLLLLVQRLGRHVVRHRAARPLSTGAAAVAKGGFHIGGVKSDGTTKRFYDRVSIFPIDVEEGVQNYAIDIDKRLVQTPRKRILLVPTRELALAVAGEWSLQTDQFSCPEESEKCLSKVKAHLRSDAICFRVDSPNELVEKQTEMWDPLIAWVKDEFNAPMKTTTELTVDQPDASVDALYDAIVSTDPWRLSAIDSVASLARSYIIGLAVERGRITAQQAYEASRLHEDYQIANWGKVEGGHDIDQAYVSMKMSAVGTYLELLPKRADQ</sequence>
<proteinExistence type="inferred from homology"/>
<comment type="similarity">
    <text evidence="2">Belongs to the ATP12 family.</text>
</comment>
<evidence type="ECO:0000313" key="6">
    <source>
        <dbReference type="EMBL" id="SPQ97483.1"/>
    </source>
</evidence>
<keyword evidence="4 6" id="KW-0496">Mitochondrion</keyword>
<evidence type="ECO:0000256" key="3">
    <source>
        <dbReference type="ARBA" id="ARBA00022946"/>
    </source>
</evidence>
<keyword evidence="5" id="KW-0143">Chaperone</keyword>
<accession>A0A3P3YBE6</accession>
<dbReference type="AlphaFoldDB" id="A0A3P3YBE6"/>
<evidence type="ECO:0000256" key="2">
    <source>
        <dbReference type="ARBA" id="ARBA00008231"/>
    </source>
</evidence>
<keyword evidence="3" id="KW-0809">Transit peptide</keyword>
<dbReference type="InterPro" id="IPR011419">
    <property type="entry name" value="ATP12_ATP_synth-F1-assembly"/>
</dbReference>
<dbReference type="InterPro" id="IPR042272">
    <property type="entry name" value="ATP12_ATP_synth-F1-assembly_N"/>
</dbReference>
<dbReference type="Proteomes" id="UP000290189">
    <property type="component" value="Unassembled WGS sequence"/>
</dbReference>
<dbReference type="PANTHER" id="PTHR21013">
    <property type="entry name" value="ATP SYNTHASE MITOCHONDRIAL F1 COMPLEX ASSEMBLY FACTOR 2/ATP12 PROTEIN, MITOCHONDRIAL PRECURSOR"/>
    <property type="match status" value="1"/>
</dbReference>